<reference evidence="2" key="1">
    <citation type="submission" date="2019-01" db="EMBL/GenBank/DDBJ databases">
        <title>Cytophagaceae bacterium strain CAR-16.</title>
        <authorList>
            <person name="Chen W.-M."/>
        </authorList>
    </citation>
    <scope>NUCLEOTIDE SEQUENCE [LARGE SCALE GENOMIC DNA]</scope>
    <source>
        <strain evidence="2">WWJ-16</strain>
    </source>
</reference>
<dbReference type="OrthoDB" id="1357696at2"/>
<evidence type="ECO:0000313" key="2">
    <source>
        <dbReference type="Proteomes" id="UP000289857"/>
    </source>
</evidence>
<proteinExistence type="predicted"/>
<gene>
    <name evidence="1" type="ORF">EQG61_12175</name>
</gene>
<dbReference type="AlphaFoldDB" id="A0A4Q1K780"/>
<dbReference type="Proteomes" id="UP000289857">
    <property type="component" value="Unassembled WGS sequence"/>
</dbReference>
<name>A0A4Q1K780_9FLAO</name>
<dbReference type="RefSeq" id="WP_129462224.1">
    <property type="nucleotide sequence ID" value="NZ_SBKN01000008.1"/>
</dbReference>
<organism evidence="1 2">
    <name type="scientific">Flavobacterium stagni</name>
    <dbReference type="NCBI Taxonomy" id="2506421"/>
    <lineage>
        <taxon>Bacteria</taxon>
        <taxon>Pseudomonadati</taxon>
        <taxon>Bacteroidota</taxon>
        <taxon>Flavobacteriia</taxon>
        <taxon>Flavobacteriales</taxon>
        <taxon>Flavobacteriaceae</taxon>
        <taxon>Flavobacterium</taxon>
    </lineage>
</organism>
<protein>
    <submittedName>
        <fullName evidence="1">Uncharacterized protein</fullName>
    </submittedName>
</protein>
<dbReference type="EMBL" id="SBKN01000008">
    <property type="protein sequence ID" value="RXR21474.1"/>
    <property type="molecule type" value="Genomic_DNA"/>
</dbReference>
<keyword evidence="2" id="KW-1185">Reference proteome</keyword>
<accession>A0A4Q1K780</accession>
<sequence>MKNCILLLIFCFISCKETSQSEIEVTSASEKKEGKKVFEYYKDDVLEKKLEYINLCNKLYLNQGWYYNEKKELVLEKSNFFKTTIGKTKLKVKDTTLVKFYFKPIIKNSIRVLLLCQKKIDNYCEITTCKNFDTLYFKNNRLEYVHSFAKPGKRNVGGYILEISRTMKKKKGKDYFQERRVYFKIPFEVVD</sequence>
<evidence type="ECO:0000313" key="1">
    <source>
        <dbReference type="EMBL" id="RXR21474.1"/>
    </source>
</evidence>
<comment type="caution">
    <text evidence="1">The sequence shown here is derived from an EMBL/GenBank/DDBJ whole genome shotgun (WGS) entry which is preliminary data.</text>
</comment>